<dbReference type="KEGG" id="acad:UA74_14625"/>
<dbReference type="InterPro" id="IPR025406">
    <property type="entry name" value="DUF4132"/>
</dbReference>
<evidence type="ECO:0000259" key="1">
    <source>
        <dbReference type="Pfam" id="PF13569"/>
    </source>
</evidence>
<organism evidence="2 3">
    <name type="scientific">Actinoalloteichus fjordicus</name>
    <dbReference type="NCBI Taxonomy" id="1612552"/>
    <lineage>
        <taxon>Bacteria</taxon>
        <taxon>Bacillati</taxon>
        <taxon>Actinomycetota</taxon>
        <taxon>Actinomycetes</taxon>
        <taxon>Pseudonocardiales</taxon>
        <taxon>Pseudonocardiaceae</taxon>
        <taxon>Actinoalloteichus</taxon>
    </lineage>
</organism>
<dbReference type="Proteomes" id="UP000185511">
    <property type="component" value="Chromosome"/>
</dbReference>
<dbReference type="EMBL" id="CP016076">
    <property type="protein sequence ID" value="APU14983.1"/>
    <property type="molecule type" value="Genomic_DNA"/>
</dbReference>
<reference evidence="3" key="1">
    <citation type="submission" date="2016-06" db="EMBL/GenBank/DDBJ databases">
        <title>Complete genome sequence of Actinoalloteichus fjordicus DSM 46855 (=ADI127-17), type strain of the new species Actinoalloteichus fjordicus.</title>
        <authorList>
            <person name="Ruckert C."/>
            <person name="Nouioui I."/>
            <person name="Willmese J."/>
            <person name="van Wezel G."/>
            <person name="Klenk H.-P."/>
            <person name="Kalinowski J."/>
            <person name="Zotchev S.B."/>
        </authorList>
    </citation>
    <scope>NUCLEOTIDE SEQUENCE [LARGE SCALE GENOMIC DNA]</scope>
    <source>
        <strain evidence="3">ADI127-7</strain>
    </source>
</reference>
<gene>
    <name evidence="2" type="ORF">UA74_14625</name>
</gene>
<sequence length="323" mass="34754">MIGRAPVVLSGRCHKVRVDLINDLQMGATDMTRDEQRTAITGVARRRARRRGGRRADRGHLVLVASDGAALPSAVAPAAAGDPAVRLRRECRETVRRWMVRSLPIPVSTLVRLFEDESWRAALSALVVVPVDGRGSLVTESAGLLRDVDADGGVLVVDASGAVRTLTPARLVIGHPVLLPDLERFQELAIVLEIEQPVAQLFRQTEVRPTVMSATATAIADYADGYFVELGDALDRCRAEGLTVRDGYAVCSVFERGRTLEARYWIGSGSPDLPACTGELFWVLPEGTRVRCSDVGPVAWSEGARMASVVFAGRFGAEAGSVA</sequence>
<protein>
    <submittedName>
        <fullName evidence="2">DUF4132 family protein</fullName>
    </submittedName>
</protein>
<proteinExistence type="predicted"/>
<evidence type="ECO:0000313" key="2">
    <source>
        <dbReference type="EMBL" id="APU14983.1"/>
    </source>
</evidence>
<name>A0AAC9LBY9_9PSEU</name>
<feature type="domain" description="DUF4132" evidence="1">
    <location>
        <begin position="87"/>
        <end position="241"/>
    </location>
</feature>
<dbReference type="Pfam" id="PF13569">
    <property type="entry name" value="DUF4132"/>
    <property type="match status" value="1"/>
</dbReference>
<keyword evidence="3" id="KW-1185">Reference proteome</keyword>
<evidence type="ECO:0000313" key="3">
    <source>
        <dbReference type="Proteomes" id="UP000185511"/>
    </source>
</evidence>
<dbReference type="AlphaFoldDB" id="A0AAC9LBY9"/>
<accession>A0AAC9LBY9</accession>